<evidence type="ECO:0000313" key="1">
    <source>
        <dbReference type="EMBL" id="KAF9645822.1"/>
    </source>
</evidence>
<accession>A0ACB6Z8D8</accession>
<protein>
    <submittedName>
        <fullName evidence="1">Uncharacterized protein</fullName>
    </submittedName>
</protein>
<evidence type="ECO:0000313" key="2">
    <source>
        <dbReference type="Proteomes" id="UP000886501"/>
    </source>
</evidence>
<keyword evidence="2" id="KW-1185">Reference proteome</keyword>
<organism evidence="1 2">
    <name type="scientific">Thelephora ganbajun</name>
    <name type="common">Ganba fungus</name>
    <dbReference type="NCBI Taxonomy" id="370292"/>
    <lineage>
        <taxon>Eukaryota</taxon>
        <taxon>Fungi</taxon>
        <taxon>Dikarya</taxon>
        <taxon>Basidiomycota</taxon>
        <taxon>Agaricomycotina</taxon>
        <taxon>Agaricomycetes</taxon>
        <taxon>Thelephorales</taxon>
        <taxon>Thelephoraceae</taxon>
        <taxon>Thelephora</taxon>
    </lineage>
</organism>
<reference evidence="1" key="2">
    <citation type="journal article" date="2020" name="Nat. Commun.">
        <title>Large-scale genome sequencing of mycorrhizal fungi provides insights into the early evolution of symbiotic traits.</title>
        <authorList>
            <person name="Miyauchi S."/>
            <person name="Kiss E."/>
            <person name="Kuo A."/>
            <person name="Drula E."/>
            <person name="Kohler A."/>
            <person name="Sanchez-Garcia M."/>
            <person name="Morin E."/>
            <person name="Andreopoulos B."/>
            <person name="Barry K.W."/>
            <person name="Bonito G."/>
            <person name="Buee M."/>
            <person name="Carver A."/>
            <person name="Chen C."/>
            <person name="Cichocki N."/>
            <person name="Clum A."/>
            <person name="Culley D."/>
            <person name="Crous P.W."/>
            <person name="Fauchery L."/>
            <person name="Girlanda M."/>
            <person name="Hayes R.D."/>
            <person name="Keri Z."/>
            <person name="LaButti K."/>
            <person name="Lipzen A."/>
            <person name="Lombard V."/>
            <person name="Magnuson J."/>
            <person name="Maillard F."/>
            <person name="Murat C."/>
            <person name="Nolan M."/>
            <person name="Ohm R.A."/>
            <person name="Pangilinan J."/>
            <person name="Pereira M.F."/>
            <person name="Perotto S."/>
            <person name="Peter M."/>
            <person name="Pfister S."/>
            <person name="Riley R."/>
            <person name="Sitrit Y."/>
            <person name="Stielow J.B."/>
            <person name="Szollosi G."/>
            <person name="Zifcakova L."/>
            <person name="Stursova M."/>
            <person name="Spatafora J.W."/>
            <person name="Tedersoo L."/>
            <person name="Vaario L.M."/>
            <person name="Yamada A."/>
            <person name="Yan M."/>
            <person name="Wang P."/>
            <person name="Xu J."/>
            <person name="Bruns T."/>
            <person name="Baldrian P."/>
            <person name="Vilgalys R."/>
            <person name="Dunand C."/>
            <person name="Henrissat B."/>
            <person name="Grigoriev I.V."/>
            <person name="Hibbett D."/>
            <person name="Nagy L.G."/>
            <person name="Martin F.M."/>
        </authorList>
    </citation>
    <scope>NUCLEOTIDE SEQUENCE</scope>
    <source>
        <strain evidence="1">P2</strain>
    </source>
</reference>
<dbReference type="EMBL" id="MU118077">
    <property type="protein sequence ID" value="KAF9645822.1"/>
    <property type="molecule type" value="Genomic_DNA"/>
</dbReference>
<gene>
    <name evidence="1" type="ORF">BDM02DRAFT_399433</name>
</gene>
<comment type="caution">
    <text evidence="1">The sequence shown here is derived from an EMBL/GenBank/DDBJ whole genome shotgun (WGS) entry which is preliminary data.</text>
</comment>
<name>A0ACB6Z8D8_THEGA</name>
<dbReference type="Proteomes" id="UP000886501">
    <property type="component" value="Unassembled WGS sequence"/>
</dbReference>
<reference evidence="1" key="1">
    <citation type="submission" date="2019-10" db="EMBL/GenBank/DDBJ databases">
        <authorList>
            <consortium name="DOE Joint Genome Institute"/>
            <person name="Kuo A."/>
            <person name="Miyauchi S."/>
            <person name="Kiss E."/>
            <person name="Drula E."/>
            <person name="Kohler A."/>
            <person name="Sanchez-Garcia M."/>
            <person name="Andreopoulos B."/>
            <person name="Barry K.W."/>
            <person name="Bonito G."/>
            <person name="Buee M."/>
            <person name="Carver A."/>
            <person name="Chen C."/>
            <person name="Cichocki N."/>
            <person name="Clum A."/>
            <person name="Culley D."/>
            <person name="Crous P.W."/>
            <person name="Fauchery L."/>
            <person name="Girlanda M."/>
            <person name="Hayes R."/>
            <person name="Keri Z."/>
            <person name="Labutti K."/>
            <person name="Lipzen A."/>
            <person name="Lombard V."/>
            <person name="Magnuson J."/>
            <person name="Maillard F."/>
            <person name="Morin E."/>
            <person name="Murat C."/>
            <person name="Nolan M."/>
            <person name="Ohm R."/>
            <person name="Pangilinan J."/>
            <person name="Pereira M."/>
            <person name="Perotto S."/>
            <person name="Peter M."/>
            <person name="Riley R."/>
            <person name="Sitrit Y."/>
            <person name="Stielow B."/>
            <person name="Szollosi G."/>
            <person name="Zifcakova L."/>
            <person name="Stursova M."/>
            <person name="Spatafora J.W."/>
            <person name="Tedersoo L."/>
            <person name="Vaario L.-M."/>
            <person name="Yamada A."/>
            <person name="Yan M."/>
            <person name="Wang P."/>
            <person name="Xu J."/>
            <person name="Bruns T."/>
            <person name="Baldrian P."/>
            <person name="Vilgalys R."/>
            <person name="Henrissat B."/>
            <person name="Grigoriev I.V."/>
            <person name="Hibbett D."/>
            <person name="Nagy L.G."/>
            <person name="Martin F.M."/>
        </authorList>
    </citation>
    <scope>NUCLEOTIDE SEQUENCE</scope>
    <source>
        <strain evidence="1">P2</strain>
    </source>
</reference>
<sequence>MSLLRHEHDQDGVVFRVVEVLHDGLRLQGRASRALLVDYPTSKGEKSEPCIPTLDPTVQTQKRQPEPNPKAEAQGDQGAQTPIKLAHGSRPYSVQRPSISTLLWSSDLEPDTGKNDRAYAAVKHSWCEEKRQKVEADLLTKCKDDFGTPNHHRSFCPTDAKRGPISTARFLPVEGEPLEEFHWKTRNDSQAPSHPQSRTLWIHVSNLVGRSLVHSRTPWDLHIAIGHGMLGSREHNSLCSNCSSLVFPPPWMRLSTDEKNREGTQQRCTLTWGGYVVLTVSGRWLEG</sequence>
<proteinExistence type="predicted"/>